<dbReference type="STRING" id="329885.A0A4U0TW50"/>
<evidence type="ECO:0000313" key="1">
    <source>
        <dbReference type="EMBL" id="TKA26548.1"/>
    </source>
</evidence>
<dbReference type="InterPro" id="IPR036412">
    <property type="entry name" value="HAD-like_sf"/>
</dbReference>
<dbReference type="SUPFAM" id="SSF56784">
    <property type="entry name" value="HAD-like"/>
    <property type="match status" value="1"/>
</dbReference>
<dbReference type="PANTHER" id="PTHR47829">
    <property type="entry name" value="HYDROLASE, PUTATIVE (AFU_ORTHOLOGUE AFUA_1G12880)-RELATED"/>
    <property type="match status" value="1"/>
</dbReference>
<evidence type="ECO:0000313" key="2">
    <source>
        <dbReference type="Proteomes" id="UP000310066"/>
    </source>
</evidence>
<dbReference type="PANTHER" id="PTHR47829:SF1">
    <property type="entry name" value="HAD FAMILY PHOSPHATASE"/>
    <property type="match status" value="1"/>
</dbReference>
<protein>
    <submittedName>
        <fullName evidence="1">Uncharacterized protein</fullName>
    </submittedName>
</protein>
<name>A0A4U0TW50_9PEZI</name>
<dbReference type="InterPro" id="IPR023198">
    <property type="entry name" value="PGP-like_dom2"/>
</dbReference>
<dbReference type="AlphaFoldDB" id="A0A4U0TW50"/>
<proteinExistence type="predicted"/>
<dbReference type="Gene3D" id="3.40.50.1000">
    <property type="entry name" value="HAD superfamily/HAD-like"/>
    <property type="match status" value="1"/>
</dbReference>
<accession>A0A4U0TW50</accession>
<dbReference type="OrthoDB" id="1694274at2759"/>
<organism evidence="1 2">
    <name type="scientific">Friedmanniomyces endolithicus</name>
    <dbReference type="NCBI Taxonomy" id="329885"/>
    <lineage>
        <taxon>Eukaryota</taxon>
        <taxon>Fungi</taxon>
        <taxon>Dikarya</taxon>
        <taxon>Ascomycota</taxon>
        <taxon>Pezizomycotina</taxon>
        <taxon>Dothideomycetes</taxon>
        <taxon>Dothideomycetidae</taxon>
        <taxon>Mycosphaerellales</taxon>
        <taxon>Teratosphaeriaceae</taxon>
        <taxon>Friedmanniomyces</taxon>
    </lineage>
</organism>
<reference evidence="1 2" key="1">
    <citation type="submission" date="2017-03" db="EMBL/GenBank/DDBJ databases">
        <title>Genomes of endolithic fungi from Antarctica.</title>
        <authorList>
            <person name="Coleine C."/>
            <person name="Masonjones S."/>
            <person name="Stajich J.E."/>
        </authorList>
    </citation>
    <scope>NUCLEOTIDE SEQUENCE [LARGE SCALE GENOMIC DNA]</scope>
    <source>
        <strain evidence="1 2">CCFEE 5311</strain>
    </source>
</reference>
<comment type="caution">
    <text evidence="1">The sequence shown here is derived from an EMBL/GenBank/DDBJ whole genome shotgun (WGS) entry which is preliminary data.</text>
</comment>
<dbReference type="Gene3D" id="1.10.150.240">
    <property type="entry name" value="Putative phosphatase, domain 2"/>
    <property type="match status" value="1"/>
</dbReference>
<gene>
    <name evidence="1" type="ORF">B0A54_16533</name>
</gene>
<sequence>MHPSPWTKTNKTYILFGTSLQMPPPPATNSPGRPRVILFDIGGVCVVSPFQAILDYETAHSIPPNWINHSIAASAPSGAWQQLERGDIPLDASFFRAFKADLSDESRWRVYYTRHLARTRKEKLSDAAEETAYNVPAVPDIDAEWLYWEMMRCSRRPDPYMYPALKRLRAIADESEGRVIVAALSNTSIWPPGHPYLDEGTADGRQHRELRGMFDVFISSAHVGMRKPERRIYEYTVTRLSEFCKTKFAGDEGVGAGDCVFLDDIGANLRVARELGMRTIKVELGRADKAVVELEKVTGFDLGGGGRARL</sequence>
<dbReference type="EMBL" id="NAJP01000137">
    <property type="protein sequence ID" value="TKA26548.1"/>
    <property type="molecule type" value="Genomic_DNA"/>
</dbReference>
<dbReference type="InterPro" id="IPR023214">
    <property type="entry name" value="HAD_sf"/>
</dbReference>
<dbReference type="Proteomes" id="UP000310066">
    <property type="component" value="Unassembled WGS sequence"/>
</dbReference>
<dbReference type="InterPro" id="IPR052898">
    <property type="entry name" value="ACAD10-like"/>
</dbReference>